<comment type="caution">
    <text evidence="1">The sequence shown here is derived from an EMBL/GenBank/DDBJ whole genome shotgun (WGS) entry which is preliminary data.</text>
</comment>
<reference evidence="1 2" key="1">
    <citation type="submission" date="2015-02" db="EMBL/GenBank/DDBJ databases">
        <title>Genome Sequencing of Rickettsiales.</title>
        <authorList>
            <person name="Daugherty S.C."/>
            <person name="Su Q."/>
            <person name="Abolude K."/>
            <person name="Beier-Sexton M."/>
            <person name="Carlyon J.A."/>
            <person name="Carter R."/>
            <person name="Day N.P."/>
            <person name="Dumler S.J."/>
            <person name="Dyachenko V."/>
            <person name="Godinez A."/>
            <person name="Kurtti T.J."/>
            <person name="Lichay M."/>
            <person name="Mullins K.E."/>
            <person name="Ott S."/>
            <person name="Pappas-Brown V."/>
            <person name="Paris D.H."/>
            <person name="Patel P."/>
            <person name="Richards A.L."/>
            <person name="Sadzewicz L."/>
            <person name="Sears K."/>
            <person name="Seidman D."/>
            <person name="Sengamalay N."/>
            <person name="Stenos J."/>
            <person name="Tallon L.J."/>
            <person name="Vincent G."/>
            <person name="Fraser C.M."/>
            <person name="Munderloh U."/>
            <person name="Dunning-Hotopp J.C."/>
        </authorList>
    </citation>
    <scope>NUCLEOTIDE SEQUENCE [LARGE SCALE GENOMIC DNA]</scope>
    <source>
        <strain evidence="1 2">Fuller</strain>
    </source>
</reference>
<protein>
    <submittedName>
        <fullName evidence="1">Putative conjugative transfer protein TraC</fullName>
    </submittedName>
</protein>
<proteinExistence type="predicted"/>
<evidence type="ECO:0000313" key="2">
    <source>
        <dbReference type="Proteomes" id="UP000033616"/>
    </source>
</evidence>
<organism evidence="1 2">
    <name type="scientific">Orientia chuto str. Dubai</name>
    <dbReference type="NCBI Taxonomy" id="1359168"/>
    <lineage>
        <taxon>Bacteria</taxon>
        <taxon>Pseudomonadati</taxon>
        <taxon>Pseudomonadota</taxon>
        <taxon>Alphaproteobacteria</taxon>
        <taxon>Rickettsiales</taxon>
        <taxon>Rickettsiaceae</taxon>
        <taxon>Rickettsieae</taxon>
        <taxon>Orientia</taxon>
    </lineage>
</organism>
<evidence type="ECO:0000313" key="1">
    <source>
        <dbReference type="EMBL" id="KJV54767.1"/>
    </source>
</evidence>
<accession>A0A0F3MH15</accession>
<dbReference type="PATRIC" id="fig|1359168.3.peg.877"/>
<sequence length="53" mass="5991">MWDKKAKQSASAFCSMLRRSGWYFVPCKYDHLAVLLASLPMQLVEQGSNNIIG</sequence>
<dbReference type="Proteomes" id="UP000033616">
    <property type="component" value="Unassembled WGS sequence"/>
</dbReference>
<dbReference type="STRING" id="1359168.OCHUTO_1074"/>
<name>A0A0F3MH15_9RICK</name>
<dbReference type="AlphaFoldDB" id="A0A0F3MH15"/>
<keyword evidence="2" id="KW-1185">Reference proteome</keyword>
<dbReference type="EMBL" id="LANP01000036">
    <property type="protein sequence ID" value="KJV54767.1"/>
    <property type="molecule type" value="Genomic_DNA"/>
</dbReference>
<gene>
    <name evidence="1" type="ORF">OCHUTO_1074</name>
</gene>